<evidence type="ECO:0000256" key="2">
    <source>
        <dbReference type="ARBA" id="ARBA00005318"/>
    </source>
</evidence>
<feature type="domain" description="GspL cytoplasmic actin-ATPase-like" evidence="10">
    <location>
        <begin position="44"/>
        <end position="150"/>
    </location>
</feature>
<feature type="domain" description="GspL periplasmic" evidence="11">
    <location>
        <begin position="272"/>
        <end position="406"/>
    </location>
</feature>
<organism evidence="12 13">
    <name type="scientific">Roseateles subflavus</name>
    <dbReference type="NCBI Taxonomy" id="3053353"/>
    <lineage>
        <taxon>Bacteria</taxon>
        <taxon>Pseudomonadati</taxon>
        <taxon>Pseudomonadota</taxon>
        <taxon>Betaproteobacteria</taxon>
        <taxon>Burkholderiales</taxon>
        <taxon>Sphaerotilaceae</taxon>
        <taxon>Roseateles</taxon>
    </lineage>
</organism>
<keyword evidence="6" id="KW-0812">Transmembrane</keyword>
<dbReference type="InterPro" id="IPR024230">
    <property type="entry name" value="GspL_cyto_dom"/>
</dbReference>
<proteinExistence type="inferred from homology"/>
<evidence type="ECO:0000256" key="1">
    <source>
        <dbReference type="ARBA" id="ARBA00004377"/>
    </source>
</evidence>
<dbReference type="PIRSF" id="PIRSF015761">
    <property type="entry name" value="Protein_L"/>
    <property type="match status" value="1"/>
</dbReference>
<name>A0ABT7LJM1_9BURK</name>
<dbReference type="Pfam" id="PF05134">
    <property type="entry name" value="T2SSL"/>
    <property type="match status" value="1"/>
</dbReference>
<comment type="subcellular location">
    <subcellularLocation>
        <location evidence="1">Cell inner membrane</location>
        <topology evidence="1">Single-pass membrane protein</topology>
    </subcellularLocation>
</comment>
<keyword evidence="9" id="KW-0472">Membrane</keyword>
<evidence type="ECO:0000256" key="7">
    <source>
        <dbReference type="ARBA" id="ARBA00022927"/>
    </source>
</evidence>
<evidence type="ECO:0000313" key="13">
    <source>
        <dbReference type="Proteomes" id="UP001238603"/>
    </source>
</evidence>
<reference evidence="12 13" key="1">
    <citation type="submission" date="2023-06" db="EMBL/GenBank/DDBJ databases">
        <title>Pelomonas sp. APW6 16S ribosomal RNA gene genome sequencing and assembly.</title>
        <authorList>
            <person name="Woo H."/>
        </authorList>
    </citation>
    <scope>NUCLEOTIDE SEQUENCE [LARGE SCALE GENOMIC DNA]</scope>
    <source>
        <strain evidence="12 13">APW6</strain>
    </source>
</reference>
<evidence type="ECO:0000313" key="12">
    <source>
        <dbReference type="EMBL" id="MDL5032649.1"/>
    </source>
</evidence>
<keyword evidence="5" id="KW-0997">Cell inner membrane</keyword>
<dbReference type="InterPro" id="IPR007812">
    <property type="entry name" value="T2SS_protein-GspL"/>
</dbReference>
<comment type="similarity">
    <text evidence="2">Belongs to the GSP L family.</text>
</comment>
<dbReference type="InterPro" id="IPR043129">
    <property type="entry name" value="ATPase_NBD"/>
</dbReference>
<dbReference type="Gene3D" id="3.30.420.380">
    <property type="match status" value="1"/>
</dbReference>
<evidence type="ECO:0000259" key="11">
    <source>
        <dbReference type="Pfam" id="PF12693"/>
    </source>
</evidence>
<evidence type="ECO:0000256" key="9">
    <source>
        <dbReference type="ARBA" id="ARBA00023136"/>
    </source>
</evidence>
<sequence>MSSTLLILLPPRPRLGRAAHSDAPPRAGQGAEPMEFEFLLSSDGQSVSSQGRARAADLPAASACVAVVPDTELSWHALKLPKAGRGKLQAALAGLLEEQLLEEPEQLHFAVGEAVDADGRSWVCACHKAWLLAPLQALEQAGRLVERVLPLSWPGEAARAHVLDLQGDADAEDHALSLVLSDARGVSLLPTDGPLARQLLGTALSELAWTASPDTVQTAERWLGHPVSVLSASQRALQALQGPWNLRQFDLQPRTRGLQALRQWGRLLMSPAWRPARLGLVGLLLVQVLGLNVLAWQQKRQLTQAQGEMSSLLMSSFPATRVVHDAPLQMQRAADALRARAGQIGEQDFEALLSAAATAWPTEMPPAEALRYEEGKLAFPSASWSPAQIEAFKRQLASEGWALDNQNGQLQISRQRGKPSGV</sequence>
<keyword evidence="7" id="KW-0653">Protein transport</keyword>
<evidence type="ECO:0000256" key="8">
    <source>
        <dbReference type="ARBA" id="ARBA00022989"/>
    </source>
</evidence>
<dbReference type="Proteomes" id="UP001238603">
    <property type="component" value="Unassembled WGS sequence"/>
</dbReference>
<dbReference type="InterPro" id="IPR025691">
    <property type="entry name" value="GspL_pp_dom"/>
</dbReference>
<dbReference type="NCBIfam" id="TIGR01709">
    <property type="entry name" value="typeII_sec_gspL"/>
    <property type="match status" value="1"/>
</dbReference>
<evidence type="ECO:0000256" key="6">
    <source>
        <dbReference type="ARBA" id="ARBA00022692"/>
    </source>
</evidence>
<keyword evidence="13" id="KW-1185">Reference proteome</keyword>
<accession>A0ABT7LJM1</accession>
<keyword evidence="3" id="KW-0813">Transport</keyword>
<evidence type="ECO:0000259" key="10">
    <source>
        <dbReference type="Pfam" id="PF05134"/>
    </source>
</evidence>
<dbReference type="RefSeq" id="WP_285982737.1">
    <property type="nucleotide sequence ID" value="NZ_JASVDS010000003.1"/>
</dbReference>
<protein>
    <submittedName>
        <fullName evidence="12">Type II secretion system protein GspL</fullName>
    </submittedName>
</protein>
<dbReference type="SUPFAM" id="SSF53067">
    <property type="entry name" value="Actin-like ATPase domain"/>
    <property type="match status" value="1"/>
</dbReference>
<dbReference type="Pfam" id="PF12693">
    <property type="entry name" value="GspL_C"/>
    <property type="match status" value="1"/>
</dbReference>
<evidence type="ECO:0000256" key="4">
    <source>
        <dbReference type="ARBA" id="ARBA00022475"/>
    </source>
</evidence>
<keyword evidence="8" id="KW-1133">Transmembrane helix</keyword>
<keyword evidence="4" id="KW-1003">Cell membrane</keyword>
<comment type="caution">
    <text evidence="12">The sequence shown here is derived from an EMBL/GenBank/DDBJ whole genome shotgun (WGS) entry which is preliminary data.</text>
</comment>
<dbReference type="EMBL" id="JASVDS010000003">
    <property type="protein sequence ID" value="MDL5032649.1"/>
    <property type="molecule type" value="Genomic_DNA"/>
</dbReference>
<gene>
    <name evidence="12" type="primary">gspL</name>
    <name evidence="12" type="ORF">QRD43_12110</name>
</gene>
<evidence type="ECO:0000256" key="3">
    <source>
        <dbReference type="ARBA" id="ARBA00022448"/>
    </source>
</evidence>
<evidence type="ECO:0000256" key="5">
    <source>
        <dbReference type="ARBA" id="ARBA00022519"/>
    </source>
</evidence>